<evidence type="ECO:0000313" key="1">
    <source>
        <dbReference type="Proteomes" id="UP000515121"/>
    </source>
</evidence>
<sequence>MVLSIKFNAHLDVGFCCLLIPHFLYRTSWLNLLVQSTRLNLLSFYVNKKAASVSSSSFQTQVDGAYITSQEVADIRNQRNVNEEDILNKLQLFKQFDTVEDFSDHHYASSGASTKQPLKNLKRNLPDMKRTVCIPSIIFRMEKLVHALLIQAQKLKLDVEMTFLELNTILRVFKICVPIVLIILMHSLYRKFPFLPSNCWTDTPSSLHRQSSSGG</sequence>
<dbReference type="Pfam" id="PF08637">
    <property type="entry name" value="NCA2"/>
    <property type="match status" value="1"/>
</dbReference>
<accession>A0A6P5WMQ4</accession>
<name>A0A6P5WMQ4_DURZI</name>
<keyword evidence="1" id="KW-1185">Reference proteome</keyword>
<organism evidence="1 2">
    <name type="scientific">Durio zibethinus</name>
    <name type="common">Durian</name>
    <dbReference type="NCBI Taxonomy" id="66656"/>
    <lineage>
        <taxon>Eukaryota</taxon>
        <taxon>Viridiplantae</taxon>
        <taxon>Streptophyta</taxon>
        <taxon>Embryophyta</taxon>
        <taxon>Tracheophyta</taxon>
        <taxon>Spermatophyta</taxon>
        <taxon>Magnoliopsida</taxon>
        <taxon>eudicotyledons</taxon>
        <taxon>Gunneridae</taxon>
        <taxon>Pentapetalae</taxon>
        <taxon>rosids</taxon>
        <taxon>malvids</taxon>
        <taxon>Malvales</taxon>
        <taxon>Malvaceae</taxon>
        <taxon>Helicteroideae</taxon>
        <taxon>Durio</taxon>
    </lineage>
</organism>
<dbReference type="KEGG" id="dzi:111275856"/>
<protein>
    <submittedName>
        <fullName evidence="2">Uncharacterized protein LOC111275856 isoform X1</fullName>
    </submittedName>
</protein>
<dbReference type="AlphaFoldDB" id="A0A6P5WMQ4"/>
<dbReference type="RefSeq" id="XP_022717158.1">
    <property type="nucleotide sequence ID" value="XM_022861423.1"/>
</dbReference>
<dbReference type="Proteomes" id="UP000515121">
    <property type="component" value="Unplaced"/>
</dbReference>
<dbReference type="InterPro" id="IPR013946">
    <property type="entry name" value="NCA2-like"/>
</dbReference>
<proteinExistence type="predicted"/>
<reference evidence="2" key="1">
    <citation type="submission" date="2025-08" db="UniProtKB">
        <authorList>
            <consortium name="RefSeq"/>
        </authorList>
    </citation>
    <scope>IDENTIFICATION</scope>
    <source>
        <tissue evidence="2">Fruit stalk</tissue>
    </source>
</reference>
<gene>
    <name evidence="2" type="primary">LOC111275856</name>
</gene>
<dbReference type="GeneID" id="111275856"/>
<evidence type="ECO:0000313" key="2">
    <source>
        <dbReference type="RefSeq" id="XP_022717158.1"/>
    </source>
</evidence>
<dbReference type="OrthoDB" id="47801at2759"/>